<protein>
    <submittedName>
        <fullName evidence="2">Uncharacterized protein</fullName>
    </submittedName>
</protein>
<reference evidence="2" key="1">
    <citation type="journal article" date="2023" name="Science">
        <title>Genome structures resolve the early diversification of teleost fishes.</title>
        <authorList>
            <person name="Parey E."/>
            <person name="Louis A."/>
            <person name="Montfort J."/>
            <person name="Bouchez O."/>
            <person name="Roques C."/>
            <person name="Iampietro C."/>
            <person name="Lluch J."/>
            <person name="Castinel A."/>
            <person name="Donnadieu C."/>
            <person name="Desvignes T."/>
            <person name="Floi Bucao C."/>
            <person name="Jouanno E."/>
            <person name="Wen M."/>
            <person name="Mejri S."/>
            <person name="Dirks R."/>
            <person name="Jansen H."/>
            <person name="Henkel C."/>
            <person name="Chen W.J."/>
            <person name="Zahm M."/>
            <person name="Cabau C."/>
            <person name="Klopp C."/>
            <person name="Thompson A.W."/>
            <person name="Robinson-Rechavi M."/>
            <person name="Braasch I."/>
            <person name="Lecointre G."/>
            <person name="Bobe J."/>
            <person name="Postlethwait J.H."/>
            <person name="Berthelot C."/>
            <person name="Roest Crollius H."/>
            <person name="Guiguen Y."/>
        </authorList>
    </citation>
    <scope>NUCLEOTIDE SEQUENCE</scope>
    <source>
        <strain evidence="2">NC1722</strain>
    </source>
</reference>
<name>A0AAD7SUH4_9TELE</name>
<evidence type="ECO:0000256" key="1">
    <source>
        <dbReference type="SAM" id="MobiDB-lite"/>
    </source>
</evidence>
<dbReference type="GO" id="GO:0008017">
    <property type="term" value="F:microtubule binding"/>
    <property type="evidence" value="ECO:0007669"/>
    <property type="project" value="TreeGrafter"/>
</dbReference>
<feature type="region of interest" description="Disordered" evidence="1">
    <location>
        <begin position="50"/>
        <end position="69"/>
    </location>
</feature>
<evidence type="ECO:0000313" key="2">
    <source>
        <dbReference type="EMBL" id="KAJ8408423.1"/>
    </source>
</evidence>
<dbReference type="EMBL" id="JAINUG010000035">
    <property type="protein sequence ID" value="KAJ8408423.1"/>
    <property type="molecule type" value="Genomic_DNA"/>
</dbReference>
<dbReference type="GO" id="GO:0030877">
    <property type="term" value="C:beta-catenin destruction complex"/>
    <property type="evidence" value="ECO:0007669"/>
    <property type="project" value="TreeGrafter"/>
</dbReference>
<dbReference type="GO" id="GO:0090090">
    <property type="term" value="P:negative regulation of canonical Wnt signaling pathway"/>
    <property type="evidence" value="ECO:0007669"/>
    <property type="project" value="TreeGrafter"/>
</dbReference>
<dbReference type="GO" id="GO:0045295">
    <property type="term" value="F:gamma-catenin binding"/>
    <property type="evidence" value="ECO:0007669"/>
    <property type="project" value="TreeGrafter"/>
</dbReference>
<dbReference type="AlphaFoldDB" id="A0AAD7SUH4"/>
<dbReference type="GO" id="GO:0001708">
    <property type="term" value="P:cell fate specification"/>
    <property type="evidence" value="ECO:0007669"/>
    <property type="project" value="TreeGrafter"/>
</dbReference>
<feature type="region of interest" description="Disordered" evidence="1">
    <location>
        <begin position="78"/>
        <end position="127"/>
    </location>
</feature>
<evidence type="ECO:0000313" key="3">
    <source>
        <dbReference type="Proteomes" id="UP001221898"/>
    </source>
</evidence>
<proteinExistence type="predicted"/>
<feature type="compositionally biased region" description="Gly residues" evidence="1">
    <location>
        <begin position="50"/>
        <end position="63"/>
    </location>
</feature>
<dbReference type="Gene3D" id="1.25.10.10">
    <property type="entry name" value="Leucine-rich Repeat Variant"/>
    <property type="match status" value="1"/>
</dbReference>
<dbReference type="InterPro" id="IPR026818">
    <property type="entry name" value="Apc_fam"/>
</dbReference>
<gene>
    <name evidence="2" type="ORF">AAFF_G00258370</name>
</gene>
<dbReference type="GO" id="GO:0007399">
    <property type="term" value="P:nervous system development"/>
    <property type="evidence" value="ECO:0007669"/>
    <property type="project" value="TreeGrafter"/>
</dbReference>
<dbReference type="InterPro" id="IPR011989">
    <property type="entry name" value="ARM-like"/>
</dbReference>
<dbReference type="Proteomes" id="UP001221898">
    <property type="component" value="Unassembled WGS sequence"/>
</dbReference>
<dbReference type="GO" id="GO:0016477">
    <property type="term" value="P:cell migration"/>
    <property type="evidence" value="ECO:0007669"/>
    <property type="project" value="TreeGrafter"/>
</dbReference>
<comment type="caution">
    <text evidence="2">The sequence shown here is derived from an EMBL/GenBank/DDBJ whole genome shotgun (WGS) entry which is preliminary data.</text>
</comment>
<dbReference type="PANTHER" id="PTHR12607:SF3">
    <property type="entry name" value="ADENOMATOUS POLYPOSIS COLI PROTEIN 2"/>
    <property type="match status" value="1"/>
</dbReference>
<dbReference type="GO" id="GO:0007389">
    <property type="term" value="P:pattern specification process"/>
    <property type="evidence" value="ECO:0007669"/>
    <property type="project" value="TreeGrafter"/>
</dbReference>
<organism evidence="2 3">
    <name type="scientific">Aldrovandia affinis</name>
    <dbReference type="NCBI Taxonomy" id="143900"/>
    <lineage>
        <taxon>Eukaryota</taxon>
        <taxon>Metazoa</taxon>
        <taxon>Chordata</taxon>
        <taxon>Craniata</taxon>
        <taxon>Vertebrata</taxon>
        <taxon>Euteleostomi</taxon>
        <taxon>Actinopterygii</taxon>
        <taxon>Neopterygii</taxon>
        <taxon>Teleostei</taxon>
        <taxon>Notacanthiformes</taxon>
        <taxon>Halosauridae</taxon>
        <taxon>Aldrovandia</taxon>
    </lineage>
</organism>
<keyword evidence="3" id="KW-1185">Reference proteome</keyword>
<accession>A0AAD7SUH4</accession>
<dbReference type="PANTHER" id="PTHR12607">
    <property type="entry name" value="ADENOMATOUS POLYPOSIS COLI PROTEIN FAMILY"/>
    <property type="match status" value="1"/>
</dbReference>
<dbReference type="GO" id="GO:0008013">
    <property type="term" value="F:beta-catenin binding"/>
    <property type="evidence" value="ECO:0007669"/>
    <property type="project" value="InterPro"/>
</dbReference>
<sequence>MVFWLLSMLATRDREEMSRTLLAMSSSQDSCLAMRKSGCVPLLVQILHDGAGGQGEAPGGGVQPRGAVPRQCCPAQHRVLPAGRGAGAEGDEGASRAGADPLTLRQRLGLDREPPGNSFPWRNQNHR</sequence>
<dbReference type="GO" id="GO:0007026">
    <property type="term" value="P:negative regulation of microtubule depolymerization"/>
    <property type="evidence" value="ECO:0007669"/>
    <property type="project" value="TreeGrafter"/>
</dbReference>
<dbReference type="GO" id="GO:0005881">
    <property type="term" value="C:cytoplasmic microtubule"/>
    <property type="evidence" value="ECO:0007669"/>
    <property type="project" value="TreeGrafter"/>
</dbReference>
<dbReference type="GO" id="GO:0016342">
    <property type="term" value="C:catenin complex"/>
    <property type="evidence" value="ECO:0007669"/>
    <property type="project" value="TreeGrafter"/>
</dbReference>